<accession>A0AAD1U7N5</accession>
<feature type="transmembrane region" description="Helical" evidence="8">
    <location>
        <begin position="90"/>
        <end position="107"/>
    </location>
</feature>
<reference evidence="9" key="1">
    <citation type="submission" date="2023-07" db="EMBL/GenBank/DDBJ databases">
        <authorList>
            <consortium name="AG Swart"/>
            <person name="Singh M."/>
            <person name="Singh A."/>
            <person name="Seah K."/>
            <person name="Emmerich C."/>
        </authorList>
    </citation>
    <scope>NUCLEOTIDE SEQUENCE</scope>
    <source>
        <strain evidence="9">DP1</strain>
    </source>
</reference>
<feature type="transmembrane region" description="Helical" evidence="8">
    <location>
        <begin position="387"/>
        <end position="408"/>
    </location>
</feature>
<sequence length="551" mass="64065">MKLNPNANYNREEIKSSNRHRGKSKQKSTPNGADRNKKSQTKKQFIGDIDEAPDFLKDNEYILTGYRIGFNDFKSAIKSLFMYHNETTNVWTHFIGVMLFFGLMLYICTFTNLDLYSARQEIVDNFGETIDDALENQDHECLDHSLKLSEQIRNNLPPCTLYDRIYANSIDLWHQEVEVKGFEYFSKNSCLDPYLEERKKIETTSSLSRFMLLERDPYQEVVRQIEYFFHTEADTIEDLTNKYNLEPDMVIEVVNSISHYCQERINSELSTCLKSEEQNPRFSKDYYESQLVENMKLTYQNLEKIVANHFDEFIKRMIIQYKLHSFQNYFNTNEIYESKDHHNTQMEVSIIPLVLHMIAAMTCLGLSSVFHLFCCHSEHCHTVLSRLDYGGIVILIGGSTIPPFIYGFYCGRLWYFGVFYTVAIDSICLVAFICSLLPAFDQPRYRNIRAVLFVLVGLFSGLPGLHAALFRDPFITPPMTISLWALGGAVYVSGAFIYAFRFPEKFFPGKFCKFGNSHNIWHCFVLAGAIIHFFASLNDYHVRVMFPCPPE</sequence>
<keyword evidence="6" id="KW-0479">Metal-binding</keyword>
<keyword evidence="10" id="KW-1185">Reference proteome</keyword>
<evidence type="ECO:0000256" key="6">
    <source>
        <dbReference type="PIRSR" id="PIRSR604254-1"/>
    </source>
</evidence>
<protein>
    <recommendedName>
        <fullName evidence="11">Adiponectin receptor protein</fullName>
    </recommendedName>
</protein>
<feature type="binding site" evidence="6">
    <location>
        <position position="518"/>
    </location>
    <ligand>
        <name>Zn(2+)</name>
        <dbReference type="ChEBI" id="CHEBI:29105"/>
    </ligand>
</feature>
<keyword evidence="4 8" id="KW-1133">Transmembrane helix</keyword>
<keyword evidence="5 8" id="KW-0472">Membrane</keyword>
<evidence type="ECO:0008006" key="11">
    <source>
        <dbReference type="Google" id="ProtNLM"/>
    </source>
</evidence>
<evidence type="ECO:0000256" key="3">
    <source>
        <dbReference type="ARBA" id="ARBA00022692"/>
    </source>
</evidence>
<dbReference type="GO" id="GO:0046872">
    <property type="term" value="F:metal ion binding"/>
    <property type="evidence" value="ECO:0007669"/>
    <property type="project" value="UniProtKB-KW"/>
</dbReference>
<evidence type="ECO:0000256" key="8">
    <source>
        <dbReference type="SAM" id="Phobius"/>
    </source>
</evidence>
<dbReference type="Pfam" id="PF03006">
    <property type="entry name" value="HlyIII"/>
    <property type="match status" value="1"/>
</dbReference>
<evidence type="ECO:0000256" key="2">
    <source>
        <dbReference type="ARBA" id="ARBA00007018"/>
    </source>
</evidence>
<proteinExistence type="inferred from homology"/>
<evidence type="ECO:0000256" key="7">
    <source>
        <dbReference type="SAM" id="MobiDB-lite"/>
    </source>
</evidence>
<dbReference type="Proteomes" id="UP001295684">
    <property type="component" value="Unassembled WGS sequence"/>
</dbReference>
<feature type="transmembrane region" description="Helical" evidence="8">
    <location>
        <begin position="353"/>
        <end position="375"/>
    </location>
</feature>
<dbReference type="PANTHER" id="PTHR20855:SF52">
    <property type="entry name" value="ADIPONECTIN RECEPTOR PROTEIN"/>
    <property type="match status" value="1"/>
</dbReference>
<evidence type="ECO:0000313" key="9">
    <source>
        <dbReference type="EMBL" id="CAI2363850.1"/>
    </source>
</evidence>
<comment type="subcellular location">
    <subcellularLocation>
        <location evidence="1">Membrane</location>
        <topology evidence="1">Multi-pass membrane protein</topology>
    </subcellularLocation>
</comment>
<dbReference type="PANTHER" id="PTHR20855">
    <property type="entry name" value="ADIPOR/PROGESTIN RECEPTOR-RELATED"/>
    <property type="match status" value="1"/>
</dbReference>
<evidence type="ECO:0000256" key="1">
    <source>
        <dbReference type="ARBA" id="ARBA00004141"/>
    </source>
</evidence>
<gene>
    <name evidence="9" type="ORF">ECRASSUSDP1_LOCUS5190</name>
</gene>
<dbReference type="AlphaFoldDB" id="A0AAD1U7N5"/>
<feature type="transmembrane region" description="Helical" evidence="8">
    <location>
        <begin position="481"/>
        <end position="500"/>
    </location>
</feature>
<comment type="caution">
    <text evidence="9">The sequence shown here is derived from an EMBL/GenBank/DDBJ whole genome shotgun (WGS) entry which is preliminary data.</text>
</comment>
<dbReference type="InterPro" id="IPR004254">
    <property type="entry name" value="AdipoR/HlyIII-related"/>
</dbReference>
<feature type="transmembrane region" description="Helical" evidence="8">
    <location>
        <begin position="520"/>
        <end position="537"/>
    </location>
</feature>
<feature type="transmembrane region" description="Helical" evidence="8">
    <location>
        <begin position="450"/>
        <end position="469"/>
    </location>
</feature>
<dbReference type="EMBL" id="CAMPGE010005000">
    <property type="protein sequence ID" value="CAI2363850.1"/>
    <property type="molecule type" value="Genomic_DNA"/>
</dbReference>
<keyword evidence="3 8" id="KW-0812">Transmembrane</keyword>
<evidence type="ECO:0000256" key="5">
    <source>
        <dbReference type="ARBA" id="ARBA00023136"/>
    </source>
</evidence>
<dbReference type="GO" id="GO:0016020">
    <property type="term" value="C:membrane"/>
    <property type="evidence" value="ECO:0007669"/>
    <property type="project" value="UniProtKB-SubCell"/>
</dbReference>
<feature type="transmembrane region" description="Helical" evidence="8">
    <location>
        <begin position="414"/>
        <end position="438"/>
    </location>
</feature>
<feature type="binding site" evidence="6">
    <location>
        <position position="371"/>
    </location>
    <ligand>
        <name>Zn(2+)</name>
        <dbReference type="ChEBI" id="CHEBI:29105"/>
    </ligand>
</feature>
<dbReference type="GO" id="GO:0038023">
    <property type="term" value="F:signaling receptor activity"/>
    <property type="evidence" value="ECO:0007669"/>
    <property type="project" value="TreeGrafter"/>
</dbReference>
<comment type="similarity">
    <text evidence="2">Belongs to the ADIPOR family.</text>
</comment>
<feature type="binding site" evidence="6">
    <location>
        <position position="522"/>
    </location>
    <ligand>
        <name>Zn(2+)</name>
        <dbReference type="ChEBI" id="CHEBI:29105"/>
    </ligand>
</feature>
<organism evidence="9 10">
    <name type="scientific">Euplotes crassus</name>
    <dbReference type="NCBI Taxonomy" id="5936"/>
    <lineage>
        <taxon>Eukaryota</taxon>
        <taxon>Sar</taxon>
        <taxon>Alveolata</taxon>
        <taxon>Ciliophora</taxon>
        <taxon>Intramacronucleata</taxon>
        <taxon>Spirotrichea</taxon>
        <taxon>Hypotrichia</taxon>
        <taxon>Euplotida</taxon>
        <taxon>Euplotidae</taxon>
        <taxon>Moneuplotes</taxon>
    </lineage>
</organism>
<evidence type="ECO:0000313" key="10">
    <source>
        <dbReference type="Proteomes" id="UP001295684"/>
    </source>
</evidence>
<name>A0AAD1U7N5_EUPCR</name>
<evidence type="ECO:0000256" key="4">
    <source>
        <dbReference type="ARBA" id="ARBA00022989"/>
    </source>
</evidence>
<feature type="region of interest" description="Disordered" evidence="7">
    <location>
        <begin position="1"/>
        <end position="43"/>
    </location>
</feature>
<feature type="compositionally biased region" description="Basic residues" evidence="7">
    <location>
        <begin position="17"/>
        <end position="26"/>
    </location>
</feature>
<keyword evidence="6" id="KW-0862">Zinc</keyword>